<evidence type="ECO:0000256" key="14">
    <source>
        <dbReference type="ARBA" id="ARBA00049303"/>
    </source>
</evidence>
<evidence type="ECO:0000256" key="13">
    <source>
        <dbReference type="ARBA" id="ARBA00047384"/>
    </source>
</evidence>
<protein>
    <recommendedName>
        <fullName evidence="3">type I protein arginine methyltransferase</fullName>
        <ecNumber evidence="3">2.1.1.319</ecNumber>
    </recommendedName>
</protein>
<keyword evidence="10" id="KW-0863">Zinc-finger</keyword>
<keyword evidence="7 15" id="KW-0808">Transferase</keyword>
<dbReference type="Pfam" id="PF13649">
    <property type="entry name" value="Methyltransf_25"/>
    <property type="match status" value="1"/>
</dbReference>
<dbReference type="InterPro" id="IPR013087">
    <property type="entry name" value="Znf_C2H2_type"/>
</dbReference>
<dbReference type="PANTHER" id="PTHR11006">
    <property type="entry name" value="PROTEIN ARGININE N-METHYLTRANSFERASE"/>
    <property type="match status" value="1"/>
</dbReference>
<evidence type="ECO:0000256" key="8">
    <source>
        <dbReference type="ARBA" id="ARBA00022691"/>
    </source>
</evidence>
<feature type="domain" description="C2H2-type" evidence="18">
    <location>
        <begin position="42"/>
        <end position="63"/>
    </location>
</feature>
<dbReference type="FunFam" id="3.40.50.150:FF:000034">
    <property type="entry name" value="Protein arginine N-methyltransferase 3"/>
    <property type="match status" value="1"/>
</dbReference>
<dbReference type="OMA" id="YSHFAIH"/>
<dbReference type="SUPFAM" id="SSF53335">
    <property type="entry name" value="S-adenosyl-L-methionine-dependent methyltransferases"/>
    <property type="match status" value="1"/>
</dbReference>
<dbReference type="RefSeq" id="XP_030828425.1">
    <property type="nucleotide sequence ID" value="XM_030972565.1"/>
</dbReference>
<keyword evidence="11" id="KW-0862">Zinc</keyword>
<dbReference type="PROSITE" id="PS00028">
    <property type="entry name" value="ZINC_FINGER_C2H2_1"/>
    <property type="match status" value="1"/>
</dbReference>
<dbReference type="InterPro" id="IPR055135">
    <property type="entry name" value="PRMT_dom"/>
</dbReference>
<evidence type="ECO:0000256" key="3">
    <source>
        <dbReference type="ARBA" id="ARBA00011925"/>
    </source>
</evidence>
<dbReference type="AlphaFoldDB" id="A0A7M7MYG9"/>
<dbReference type="RefSeq" id="XP_030828424.1">
    <property type="nucleotide sequence ID" value="XM_030972564.1"/>
</dbReference>
<dbReference type="Pfam" id="PF22528">
    <property type="entry name" value="PRMT_C"/>
    <property type="match status" value="1"/>
</dbReference>
<dbReference type="GO" id="GO:0006355">
    <property type="term" value="P:regulation of DNA-templated transcription"/>
    <property type="evidence" value="ECO:0000318"/>
    <property type="project" value="GO_Central"/>
</dbReference>
<evidence type="ECO:0000256" key="17">
    <source>
        <dbReference type="SAM" id="MobiDB-lite"/>
    </source>
</evidence>
<keyword evidence="9" id="KW-0479">Metal-binding</keyword>
<dbReference type="FunFam" id="2.70.160.11:FF:000001">
    <property type="entry name" value="Blast:Protein arginine N-methyltransferase 1"/>
    <property type="match status" value="1"/>
</dbReference>
<sequence length="545" mass="61685">MEEVENNVDSEGYRMEEQDEDDMWDDDEDEEDVVQESAPVKCFFCEEIFSSPSTVLTHCRESHSFNLVQISTHTDLDCIGFIKLINYIRSTKTTGAAILESVHKPEVPWADDCYMKPVDMEDPMLQFDIESYLEDQSNRLDVGATSKDGISESNETVTIPAKELVELRRKVRCLEERLGLTEEALERAMQDMTSAREFAHGLIASAADSPSSNSKGKQNASVGQRLTEEEDEAYFDSYGHYGIHEEMLKDKVRTQAYMDFIYDNQYIFKDKVVLDVGCGTGILSMFAAKAGARKVIAVDQSDIVYQAMDIVRQNGLDGIITLKKGRLEDLVLPVEKVDVIISEWMGYFLLFESMLDTVLYARSKHLKEGGMVYPDLCTLSLVAVSDQKGFGSRLAFWDDVYGFKMSCMKSCVLEESSVDYVDPDTVMTKPCMIKCLDISTVQVRDLDFITDFQMEVLCDGLCTGLVGFFDVIFEKNCHKAVMFSTSPSAPKTHWKQTIFPLRKPFHLKKGDTLSGKISCKKDTKEMRSLVVTITIENETLTYHVR</sequence>
<comment type="catalytic activity">
    <reaction evidence="13">
        <text>L-arginyl-[protein] + 2 S-adenosyl-L-methionine = N(omega),N(omega)-dimethyl-L-arginyl-[protein] + 2 S-adenosyl-L-homocysteine + 2 H(+)</text>
        <dbReference type="Rhea" id="RHEA:48096"/>
        <dbReference type="Rhea" id="RHEA-COMP:10532"/>
        <dbReference type="Rhea" id="RHEA-COMP:11991"/>
        <dbReference type="ChEBI" id="CHEBI:15378"/>
        <dbReference type="ChEBI" id="CHEBI:29965"/>
        <dbReference type="ChEBI" id="CHEBI:57856"/>
        <dbReference type="ChEBI" id="CHEBI:59789"/>
        <dbReference type="ChEBI" id="CHEBI:61897"/>
        <dbReference type="EC" id="2.1.1.319"/>
    </reaction>
    <physiologicalReaction direction="left-to-right" evidence="13">
        <dbReference type="Rhea" id="RHEA:48097"/>
    </physiologicalReaction>
</comment>
<name>A0A7M7MYG9_STRPU</name>
<dbReference type="EnsemblMetazoa" id="XM_030972564">
    <property type="protein sequence ID" value="XP_030828424"/>
    <property type="gene ID" value="LOC588858"/>
</dbReference>
<keyword evidence="4" id="KW-0963">Cytoplasm</keyword>
<feature type="compositionally biased region" description="Polar residues" evidence="17">
    <location>
        <begin position="208"/>
        <end position="224"/>
    </location>
</feature>
<dbReference type="Gene3D" id="2.70.160.11">
    <property type="entry name" value="Hnrnp arginine n-methyltransferase1"/>
    <property type="match status" value="1"/>
</dbReference>
<dbReference type="GO" id="GO:0042054">
    <property type="term" value="F:histone methyltransferase activity"/>
    <property type="evidence" value="ECO:0000318"/>
    <property type="project" value="GO_Central"/>
</dbReference>
<evidence type="ECO:0000256" key="10">
    <source>
        <dbReference type="ARBA" id="ARBA00022771"/>
    </source>
</evidence>
<evidence type="ECO:0000313" key="19">
    <source>
        <dbReference type="EnsemblMetazoa" id="XP_030828424"/>
    </source>
</evidence>
<dbReference type="CDD" id="cd02440">
    <property type="entry name" value="AdoMet_MTases"/>
    <property type="match status" value="1"/>
</dbReference>
<dbReference type="InterPro" id="IPR036236">
    <property type="entry name" value="Znf_C2H2_sf"/>
</dbReference>
<feature type="coiled-coil region" evidence="16">
    <location>
        <begin position="164"/>
        <end position="191"/>
    </location>
</feature>
<dbReference type="Pfam" id="PF21137">
    <property type="entry name" value="ANM3_C2H2_Zf"/>
    <property type="match status" value="1"/>
</dbReference>
<keyword evidence="12" id="KW-0539">Nucleus</keyword>
<evidence type="ECO:0000256" key="16">
    <source>
        <dbReference type="SAM" id="Coils"/>
    </source>
</evidence>
<dbReference type="InParanoid" id="A0A7M7MYG9"/>
<dbReference type="InterPro" id="IPR041698">
    <property type="entry name" value="Methyltransf_25"/>
</dbReference>
<dbReference type="PROSITE" id="PS51678">
    <property type="entry name" value="SAM_MT_PRMT"/>
    <property type="match status" value="1"/>
</dbReference>
<keyword evidence="8 15" id="KW-0949">S-adenosyl-L-methionine</keyword>
<evidence type="ECO:0000256" key="9">
    <source>
        <dbReference type="ARBA" id="ARBA00022723"/>
    </source>
</evidence>
<feature type="compositionally biased region" description="Acidic residues" evidence="17">
    <location>
        <begin position="17"/>
        <end position="28"/>
    </location>
</feature>
<dbReference type="InterPro" id="IPR025799">
    <property type="entry name" value="Arg_MeTrfase"/>
</dbReference>
<evidence type="ECO:0000256" key="11">
    <source>
        <dbReference type="ARBA" id="ARBA00022833"/>
    </source>
</evidence>
<evidence type="ECO:0000313" key="20">
    <source>
        <dbReference type="Proteomes" id="UP000007110"/>
    </source>
</evidence>
<dbReference type="GO" id="GO:0006338">
    <property type="term" value="P:chromatin remodeling"/>
    <property type="evidence" value="ECO:0000318"/>
    <property type="project" value="GO_Central"/>
</dbReference>
<evidence type="ECO:0000259" key="18">
    <source>
        <dbReference type="PROSITE" id="PS00028"/>
    </source>
</evidence>
<comment type="catalytic activity">
    <reaction evidence="14">
        <text>L-arginyl-[protein] + S-adenosyl-L-methionine = N(omega)-methyl-L-arginyl-[protein] + S-adenosyl-L-homocysteine + H(+)</text>
        <dbReference type="Rhea" id="RHEA:48100"/>
        <dbReference type="Rhea" id="RHEA-COMP:10532"/>
        <dbReference type="Rhea" id="RHEA-COMP:11990"/>
        <dbReference type="ChEBI" id="CHEBI:15378"/>
        <dbReference type="ChEBI" id="CHEBI:29965"/>
        <dbReference type="ChEBI" id="CHEBI:57856"/>
        <dbReference type="ChEBI" id="CHEBI:59789"/>
        <dbReference type="ChEBI" id="CHEBI:65280"/>
    </reaction>
    <physiologicalReaction direction="left-to-right" evidence="14">
        <dbReference type="Rhea" id="RHEA:48101"/>
    </physiologicalReaction>
</comment>
<dbReference type="KEGG" id="spu:588858"/>
<dbReference type="InterPro" id="IPR049482">
    <property type="entry name" value="ANM3-like_C2H2_Zf"/>
</dbReference>
<dbReference type="Proteomes" id="UP000007110">
    <property type="component" value="Unassembled WGS sequence"/>
</dbReference>
<dbReference type="EC" id="2.1.1.319" evidence="3"/>
<dbReference type="GO" id="GO:0016274">
    <property type="term" value="F:protein-arginine N-methyltransferase activity"/>
    <property type="evidence" value="ECO:0000318"/>
    <property type="project" value="GO_Central"/>
</dbReference>
<feature type="region of interest" description="Disordered" evidence="17">
    <location>
        <begin position="1"/>
        <end position="28"/>
    </location>
</feature>
<evidence type="ECO:0000256" key="5">
    <source>
        <dbReference type="ARBA" id="ARBA00022553"/>
    </source>
</evidence>
<dbReference type="GO" id="GO:0032259">
    <property type="term" value="P:methylation"/>
    <property type="evidence" value="ECO:0007669"/>
    <property type="project" value="UniProtKB-KW"/>
</dbReference>
<accession>A0A7M7MYG9</accession>
<dbReference type="SUPFAM" id="SSF57667">
    <property type="entry name" value="beta-beta-alpha zinc fingers"/>
    <property type="match status" value="1"/>
</dbReference>
<evidence type="ECO:0000256" key="4">
    <source>
        <dbReference type="ARBA" id="ARBA00022490"/>
    </source>
</evidence>
<proteinExistence type="predicted"/>
<evidence type="ECO:0000256" key="7">
    <source>
        <dbReference type="ARBA" id="ARBA00022679"/>
    </source>
</evidence>
<keyword evidence="6 15" id="KW-0489">Methyltransferase</keyword>
<evidence type="ECO:0000256" key="1">
    <source>
        <dbReference type="ARBA" id="ARBA00004123"/>
    </source>
</evidence>
<evidence type="ECO:0000256" key="15">
    <source>
        <dbReference type="PROSITE-ProRule" id="PRU01015"/>
    </source>
</evidence>
<dbReference type="GeneID" id="588858"/>
<dbReference type="GO" id="GO:0008270">
    <property type="term" value="F:zinc ion binding"/>
    <property type="evidence" value="ECO:0007669"/>
    <property type="project" value="UniProtKB-KW"/>
</dbReference>
<dbReference type="EnsemblMetazoa" id="XM_030972565">
    <property type="protein sequence ID" value="XP_030828425"/>
    <property type="gene ID" value="LOC588858"/>
</dbReference>
<dbReference type="CTD" id="10196"/>
<keyword evidence="5" id="KW-0597">Phosphoprotein</keyword>
<reference evidence="20" key="1">
    <citation type="submission" date="2015-02" db="EMBL/GenBank/DDBJ databases">
        <title>Genome sequencing for Strongylocentrotus purpuratus.</title>
        <authorList>
            <person name="Murali S."/>
            <person name="Liu Y."/>
            <person name="Vee V."/>
            <person name="English A."/>
            <person name="Wang M."/>
            <person name="Skinner E."/>
            <person name="Han Y."/>
            <person name="Muzny D.M."/>
            <person name="Worley K.C."/>
            <person name="Gibbs R.A."/>
        </authorList>
    </citation>
    <scope>NUCLEOTIDE SEQUENCE</scope>
</reference>
<evidence type="ECO:0000256" key="12">
    <source>
        <dbReference type="ARBA" id="ARBA00023242"/>
    </source>
</evidence>
<keyword evidence="16" id="KW-0175">Coiled coil</keyword>
<comment type="subcellular location">
    <subcellularLocation>
        <location evidence="2">Cytoplasm</location>
        <location evidence="2">Cytosol</location>
    </subcellularLocation>
    <subcellularLocation>
        <location evidence="1">Nucleus</location>
    </subcellularLocation>
</comment>
<evidence type="ECO:0000256" key="6">
    <source>
        <dbReference type="ARBA" id="ARBA00022603"/>
    </source>
</evidence>
<dbReference type="GO" id="GO:0005634">
    <property type="term" value="C:nucleus"/>
    <property type="evidence" value="ECO:0000318"/>
    <property type="project" value="GO_Central"/>
</dbReference>
<dbReference type="GO" id="GO:0035242">
    <property type="term" value="F:protein-arginine omega-N asymmetric methyltransferase activity"/>
    <property type="evidence" value="ECO:0007669"/>
    <property type="project" value="UniProtKB-EC"/>
</dbReference>
<feature type="region of interest" description="Disordered" evidence="17">
    <location>
        <begin position="206"/>
        <end position="226"/>
    </location>
</feature>
<keyword evidence="20" id="KW-1185">Reference proteome</keyword>
<organism evidence="19 20">
    <name type="scientific">Strongylocentrotus purpuratus</name>
    <name type="common">Purple sea urchin</name>
    <dbReference type="NCBI Taxonomy" id="7668"/>
    <lineage>
        <taxon>Eukaryota</taxon>
        <taxon>Metazoa</taxon>
        <taxon>Echinodermata</taxon>
        <taxon>Eleutherozoa</taxon>
        <taxon>Echinozoa</taxon>
        <taxon>Echinoidea</taxon>
        <taxon>Euechinoidea</taxon>
        <taxon>Echinacea</taxon>
        <taxon>Camarodonta</taxon>
        <taxon>Echinidea</taxon>
        <taxon>Strongylocentrotidae</taxon>
        <taxon>Strongylocentrotus</taxon>
    </lineage>
</organism>
<dbReference type="GO" id="GO:0005829">
    <property type="term" value="C:cytosol"/>
    <property type="evidence" value="ECO:0007669"/>
    <property type="project" value="UniProtKB-SubCell"/>
</dbReference>
<dbReference type="PANTHER" id="PTHR11006:SF53">
    <property type="entry name" value="PROTEIN ARGININE N-METHYLTRANSFERASE 3"/>
    <property type="match status" value="1"/>
</dbReference>
<dbReference type="InterPro" id="IPR029063">
    <property type="entry name" value="SAM-dependent_MTases_sf"/>
</dbReference>
<dbReference type="OrthoDB" id="7848332at2759"/>
<reference evidence="19" key="2">
    <citation type="submission" date="2021-01" db="UniProtKB">
        <authorList>
            <consortium name="EnsemblMetazoa"/>
        </authorList>
    </citation>
    <scope>IDENTIFICATION</scope>
</reference>
<dbReference type="Gene3D" id="3.40.50.150">
    <property type="entry name" value="Vaccinia Virus protein VP39"/>
    <property type="match status" value="1"/>
</dbReference>
<evidence type="ECO:0000256" key="2">
    <source>
        <dbReference type="ARBA" id="ARBA00004514"/>
    </source>
</evidence>